<proteinExistence type="predicted"/>
<sequence length="743" mass="83748">MDWGSLPLAAHDVSPNFCDFSIQEDLDYDITQQAEYQTLGQAFEDVMNEIEMDAHLPYTESNYTELQHEQQQYSGEMQPGAEPVSMQNNPNLVDNDTYTTFCGVYSPEKLSPVRNSRNTDSPYHCPRYDNKLAARNNVKERFPHCITKDGNPDALRWNGHTSLKPLCKGEMRDKARCDRFRDSLEAWSGVAIPSKLSWGQVIVKFVSSVRVSSARRGNHLCAVCGGGTFSKIDHVKSHFIGCVKRYGNPKGANWYDRLDPKHIKKHLPGRPDATVYAPPTIASSYAPVMPLGDQGSHPAAAYTSTPVNYVPAMSQEYQSSLSEYPPIPLDYTPIMNHGDQPPFPGEYPPIAPILLQHNANAFSTFSSHSLRFRRAVTRNPLDFTMEQHIVEQYLARIGYASGPEQQLPEPEPNPNPRRNFRLAAIEEVQAQILDQLQEQYAAQQQAASTISSRPAIQNCSPDLREEASSPSIFPDMSSTASTPGTEADYQHWEPNLERESLLPTPPSAPPTKAEILVGLHSELERRQKTCLGIERQIKACQKAIRTHPSRQKKIEKEYDKRIAKFGKPVPGEKQETVDAEKQKDAKTAEEAEIEEMRDIYKQYDRDLSGIPTAESVDAFFAVIANTENHLKKAEEANKVAKKREARLEEKLYEARCAVFEMEDEIEEVENGATEKEVREPEVEKSRIEGHKKGERKPKRGKGVKDRQKGEGEGGDKRVRIRRKRRWKISSKAGKTSSDIALDS</sequence>
<accession>A0A8H6CNW9</accession>
<comment type="caution">
    <text evidence="2">The sequence shown here is derived from an EMBL/GenBank/DDBJ whole genome shotgun (WGS) entry which is preliminary data.</text>
</comment>
<feature type="compositionally biased region" description="Basic and acidic residues" evidence="1">
    <location>
        <begin position="570"/>
        <end position="590"/>
    </location>
</feature>
<evidence type="ECO:0000313" key="2">
    <source>
        <dbReference type="EMBL" id="KAF6226933.1"/>
    </source>
</evidence>
<reference evidence="2 3" key="1">
    <citation type="journal article" date="2020" name="Genomics">
        <title>Complete, high-quality genomes from long-read metagenomic sequencing of two wolf lichen thalli reveals enigmatic genome architecture.</title>
        <authorList>
            <person name="McKenzie S.K."/>
            <person name="Walston R.F."/>
            <person name="Allen J.L."/>
        </authorList>
    </citation>
    <scope>NUCLEOTIDE SEQUENCE [LARGE SCALE GENOMIC DNA]</scope>
    <source>
        <strain evidence="2">WasteWater1</strain>
    </source>
</reference>
<feature type="region of interest" description="Disordered" evidence="1">
    <location>
        <begin position="448"/>
        <end position="488"/>
    </location>
</feature>
<feature type="compositionally biased region" description="Basic residues" evidence="1">
    <location>
        <begin position="718"/>
        <end position="728"/>
    </location>
</feature>
<gene>
    <name evidence="2" type="ORF">HO133_008374</name>
</gene>
<name>A0A8H6CNW9_9LECA</name>
<feature type="compositionally biased region" description="Basic residues" evidence="1">
    <location>
        <begin position="692"/>
        <end position="701"/>
    </location>
</feature>
<organism evidence="2 3">
    <name type="scientific">Letharia lupina</name>
    <dbReference type="NCBI Taxonomy" id="560253"/>
    <lineage>
        <taxon>Eukaryota</taxon>
        <taxon>Fungi</taxon>
        <taxon>Dikarya</taxon>
        <taxon>Ascomycota</taxon>
        <taxon>Pezizomycotina</taxon>
        <taxon>Lecanoromycetes</taxon>
        <taxon>OSLEUM clade</taxon>
        <taxon>Lecanoromycetidae</taxon>
        <taxon>Lecanorales</taxon>
        <taxon>Lecanorineae</taxon>
        <taxon>Parmeliaceae</taxon>
        <taxon>Letharia</taxon>
    </lineage>
</organism>
<dbReference type="EMBL" id="JACCJB010000005">
    <property type="protein sequence ID" value="KAF6226933.1"/>
    <property type="molecule type" value="Genomic_DNA"/>
</dbReference>
<feature type="compositionally biased region" description="Polar residues" evidence="1">
    <location>
        <begin position="732"/>
        <end position="743"/>
    </location>
</feature>
<feature type="region of interest" description="Disordered" evidence="1">
    <location>
        <begin position="667"/>
        <end position="743"/>
    </location>
</feature>
<feature type="compositionally biased region" description="Polar residues" evidence="1">
    <location>
        <begin position="448"/>
        <end position="460"/>
    </location>
</feature>
<dbReference type="AlphaFoldDB" id="A0A8H6CNW9"/>
<dbReference type="GeneID" id="59336770"/>
<evidence type="ECO:0000256" key="1">
    <source>
        <dbReference type="SAM" id="MobiDB-lite"/>
    </source>
</evidence>
<feature type="compositionally biased region" description="Basic and acidic residues" evidence="1">
    <location>
        <begin position="702"/>
        <end position="717"/>
    </location>
</feature>
<dbReference type="RefSeq" id="XP_037155241.1">
    <property type="nucleotide sequence ID" value="XM_037299240.1"/>
</dbReference>
<feature type="compositionally biased region" description="Basic and acidic residues" evidence="1">
    <location>
        <begin position="672"/>
        <end position="691"/>
    </location>
</feature>
<dbReference type="Proteomes" id="UP000593566">
    <property type="component" value="Unassembled WGS sequence"/>
</dbReference>
<keyword evidence="3" id="KW-1185">Reference proteome</keyword>
<feature type="compositionally biased region" description="Polar residues" evidence="1">
    <location>
        <begin position="468"/>
        <end position="484"/>
    </location>
</feature>
<evidence type="ECO:0000313" key="3">
    <source>
        <dbReference type="Proteomes" id="UP000593566"/>
    </source>
</evidence>
<feature type="region of interest" description="Disordered" evidence="1">
    <location>
        <begin position="568"/>
        <end position="590"/>
    </location>
</feature>
<protein>
    <submittedName>
        <fullName evidence="2">Uncharacterized protein</fullName>
    </submittedName>
</protein>